<dbReference type="InterPro" id="IPR013083">
    <property type="entry name" value="Znf_RING/FYVE/PHD"/>
</dbReference>
<evidence type="ECO:0000256" key="3">
    <source>
        <dbReference type="SAM" id="SignalP"/>
    </source>
</evidence>
<dbReference type="PROSITE" id="PS50089">
    <property type="entry name" value="ZF_RING_2"/>
    <property type="match status" value="1"/>
</dbReference>
<feature type="signal peptide" evidence="3">
    <location>
        <begin position="1"/>
        <end position="23"/>
    </location>
</feature>
<dbReference type="SUPFAM" id="SSF57850">
    <property type="entry name" value="RING/U-box"/>
    <property type="match status" value="1"/>
</dbReference>
<dbReference type="Proteomes" id="UP001161247">
    <property type="component" value="Chromosome 1"/>
</dbReference>
<dbReference type="Pfam" id="PF17123">
    <property type="entry name" value="zf-RING_11"/>
    <property type="match status" value="1"/>
</dbReference>
<feature type="region of interest" description="Disordered" evidence="2">
    <location>
        <begin position="236"/>
        <end position="269"/>
    </location>
</feature>
<name>A0AAV1BVY5_OLDCO</name>
<dbReference type="PANTHER" id="PTHR10579:SF43">
    <property type="entry name" value="ZINC FINGER (C3HC4-TYPE RING FINGER) FAMILY PROTEIN"/>
    <property type="match status" value="1"/>
</dbReference>
<feature type="compositionally biased region" description="Polar residues" evidence="2">
    <location>
        <begin position="585"/>
        <end position="613"/>
    </location>
</feature>
<feature type="domain" description="RING-type" evidence="4">
    <location>
        <begin position="105"/>
        <end position="144"/>
    </location>
</feature>
<reference evidence="5" key="1">
    <citation type="submission" date="2023-03" db="EMBL/GenBank/DDBJ databases">
        <authorList>
            <person name="Julca I."/>
        </authorList>
    </citation>
    <scope>NUCLEOTIDE SEQUENCE</scope>
</reference>
<feature type="compositionally biased region" description="Basic and acidic residues" evidence="2">
    <location>
        <begin position="254"/>
        <end position="269"/>
    </location>
</feature>
<keyword evidence="1" id="KW-0862">Zinc</keyword>
<dbReference type="Pfam" id="PF14624">
    <property type="entry name" value="Vwaint"/>
    <property type="match status" value="1"/>
</dbReference>
<dbReference type="GO" id="GO:0008270">
    <property type="term" value="F:zinc ion binding"/>
    <property type="evidence" value="ECO:0007669"/>
    <property type="project" value="UniProtKB-KW"/>
</dbReference>
<gene>
    <name evidence="5" type="ORF">OLC1_LOCUS308</name>
</gene>
<protein>
    <submittedName>
        <fullName evidence="5">OLC1v1021560C1</fullName>
    </submittedName>
</protein>
<feature type="region of interest" description="Disordered" evidence="2">
    <location>
        <begin position="572"/>
        <end position="613"/>
    </location>
</feature>
<feature type="region of interest" description="Disordered" evidence="2">
    <location>
        <begin position="172"/>
        <end position="206"/>
    </location>
</feature>
<sequence length="613" mass="66126">MKQLSVLAILALAVSHFFITGECQQNVCKVLMLGSISGCPDANKCEKRVDPCKDVVAGALSCECVIMDTICQCQVPVKGDDCNVLKRCIQDHQDDLLFTIKKNTCWICNTSTQAGGEAIFTAECSHEFHYACITSYGGGQCPACGQYWSCSPTTPPTWLPLPHIPYPPVHFDHEPSAFNDDEPLDQNTNSSSSNTLYISPPQEKNKRKLKTCTEVPAVAQSSAPDNFTVLINLKAPSANTDQSSRGTRRPGHGSRREWQHGRMSESGRRQALEAVKRLRIEGGTNIAEGLRTGAKCIGGLLSVVAKEVQVNIECVDPRVSLTSLKKGSYVNQLTRDGRMGNIDAADLYADEERDFLVTVKLPAEKGVDETALLKVRCVYSVPLTKELVTVSSEEVKLARPEEVGVGQQDVCVEVDRQRNRLQVAEAMVLARAAAERGDLIGAASILGNCWKKMSESVSAKARDTQWLAMDAELKEMEARVATRPAYESSGEAYMLAAARAHKMQRAGCGIAFGAAADACYSGASYSSGGGRFRGSVGARGMGASSSSFSFANAAGPNYGQIYQTPAMANMVTQSQAAQLGRHNPPGSQAPTQQGSTSTQKPYNPAPSQNHRRR</sequence>
<dbReference type="PANTHER" id="PTHR10579">
    <property type="entry name" value="CALCIUM-ACTIVATED CHLORIDE CHANNEL REGULATOR"/>
    <property type="match status" value="1"/>
</dbReference>
<keyword evidence="1" id="KW-0479">Metal-binding</keyword>
<proteinExistence type="predicted"/>
<keyword evidence="3" id="KW-0732">Signal</keyword>
<dbReference type="InterPro" id="IPR051266">
    <property type="entry name" value="CLCR"/>
</dbReference>
<feature type="compositionally biased region" description="Polar residues" evidence="2">
    <location>
        <begin position="185"/>
        <end position="197"/>
    </location>
</feature>
<dbReference type="EMBL" id="OX459118">
    <property type="protein sequence ID" value="CAI9087484.1"/>
    <property type="molecule type" value="Genomic_DNA"/>
</dbReference>
<dbReference type="InterPro" id="IPR032838">
    <property type="entry name" value="Vwaint_dom"/>
</dbReference>
<evidence type="ECO:0000313" key="5">
    <source>
        <dbReference type="EMBL" id="CAI9087484.1"/>
    </source>
</evidence>
<evidence type="ECO:0000313" key="6">
    <source>
        <dbReference type="Proteomes" id="UP001161247"/>
    </source>
</evidence>
<dbReference type="Gene3D" id="3.30.40.10">
    <property type="entry name" value="Zinc/RING finger domain, C3HC4 (zinc finger)"/>
    <property type="match status" value="1"/>
</dbReference>
<keyword evidence="1" id="KW-0863">Zinc-finger</keyword>
<dbReference type="InterPro" id="IPR001841">
    <property type="entry name" value="Znf_RING"/>
</dbReference>
<evidence type="ECO:0000256" key="2">
    <source>
        <dbReference type="SAM" id="MobiDB-lite"/>
    </source>
</evidence>
<organism evidence="5 6">
    <name type="scientific">Oldenlandia corymbosa var. corymbosa</name>
    <dbReference type="NCBI Taxonomy" id="529605"/>
    <lineage>
        <taxon>Eukaryota</taxon>
        <taxon>Viridiplantae</taxon>
        <taxon>Streptophyta</taxon>
        <taxon>Embryophyta</taxon>
        <taxon>Tracheophyta</taxon>
        <taxon>Spermatophyta</taxon>
        <taxon>Magnoliopsida</taxon>
        <taxon>eudicotyledons</taxon>
        <taxon>Gunneridae</taxon>
        <taxon>Pentapetalae</taxon>
        <taxon>asterids</taxon>
        <taxon>lamiids</taxon>
        <taxon>Gentianales</taxon>
        <taxon>Rubiaceae</taxon>
        <taxon>Rubioideae</taxon>
        <taxon>Spermacoceae</taxon>
        <taxon>Hedyotis-Oldenlandia complex</taxon>
        <taxon>Oldenlandia</taxon>
    </lineage>
</organism>
<evidence type="ECO:0000256" key="1">
    <source>
        <dbReference type="PROSITE-ProRule" id="PRU00175"/>
    </source>
</evidence>
<accession>A0AAV1BVY5</accession>
<dbReference type="AlphaFoldDB" id="A0AAV1BVY5"/>
<keyword evidence="6" id="KW-1185">Reference proteome</keyword>
<feature type="chain" id="PRO_5043505486" evidence="3">
    <location>
        <begin position="24"/>
        <end position="613"/>
    </location>
</feature>
<evidence type="ECO:0000259" key="4">
    <source>
        <dbReference type="PROSITE" id="PS50089"/>
    </source>
</evidence>
<dbReference type="SMART" id="SM00184">
    <property type="entry name" value="RING"/>
    <property type="match status" value="1"/>
</dbReference>